<dbReference type="EMBL" id="PVUH01000024">
    <property type="protein sequence ID" value="PRW85615.1"/>
    <property type="molecule type" value="Genomic_DNA"/>
</dbReference>
<organism evidence="1 2">
    <name type="scientific">Pseudomonas fluorescens</name>
    <dbReference type="NCBI Taxonomy" id="294"/>
    <lineage>
        <taxon>Bacteria</taxon>
        <taxon>Pseudomonadati</taxon>
        <taxon>Pseudomonadota</taxon>
        <taxon>Gammaproteobacteria</taxon>
        <taxon>Pseudomonadales</taxon>
        <taxon>Pseudomonadaceae</taxon>
        <taxon>Pseudomonas</taxon>
    </lineage>
</organism>
<evidence type="ECO:0000313" key="2">
    <source>
        <dbReference type="Proteomes" id="UP000239731"/>
    </source>
</evidence>
<accession>A0A2T0HR99</accession>
<protein>
    <submittedName>
        <fullName evidence="1">Uncharacterized protein</fullName>
    </submittedName>
</protein>
<sequence>MEPAHRPGIETRADAGGFRAALIPRGELACVGAGLPAMQAPRSISQTAVMLSQASQLPHLTFTPSNSLQSAKWPSRQPFSNRNKLLLYRS</sequence>
<reference evidence="1 2" key="1">
    <citation type="submission" date="2018-03" db="EMBL/GenBank/DDBJ databases">
        <title>Blue discolouration in mozzarella cheese caused by Pseudomonas fluorescens.</title>
        <authorList>
            <person name="Chiesa F."/>
            <person name="Dalmasso A."/>
            <person name="Lomonaco S."/>
        </authorList>
    </citation>
    <scope>NUCLEOTIDE SEQUENCE [LARGE SCALE GENOMIC DNA]</scope>
    <source>
        <strain evidence="1 2">11293</strain>
    </source>
</reference>
<name>A0A2T0HR99_PSEFL</name>
<comment type="caution">
    <text evidence="1">The sequence shown here is derived from an EMBL/GenBank/DDBJ whole genome shotgun (WGS) entry which is preliminary data.</text>
</comment>
<proteinExistence type="predicted"/>
<gene>
    <name evidence="1" type="ORF">C7A10_26810</name>
</gene>
<evidence type="ECO:0000313" key="1">
    <source>
        <dbReference type="EMBL" id="PRW85615.1"/>
    </source>
</evidence>
<dbReference type="AlphaFoldDB" id="A0A2T0HR99"/>
<dbReference type="Proteomes" id="UP000239731">
    <property type="component" value="Unassembled WGS sequence"/>
</dbReference>